<comment type="caution">
    <text evidence="2">The sequence shown here is derived from an EMBL/GenBank/DDBJ whole genome shotgun (WGS) entry which is preliminary data.</text>
</comment>
<dbReference type="InterPro" id="IPR007742">
    <property type="entry name" value="NosD_dom"/>
</dbReference>
<dbReference type="Gene3D" id="2.160.20.10">
    <property type="entry name" value="Single-stranded right-handed beta-helix, Pectin lyase-like"/>
    <property type="match status" value="1"/>
</dbReference>
<dbReference type="Pfam" id="PF05048">
    <property type="entry name" value="NosD"/>
    <property type="match status" value="1"/>
</dbReference>
<dbReference type="SUPFAM" id="SSF51126">
    <property type="entry name" value="Pectin lyase-like"/>
    <property type="match status" value="1"/>
</dbReference>
<reference evidence="3" key="1">
    <citation type="journal article" date="2019" name="Int. J. Syst. Evol. Microbiol.">
        <title>The Global Catalogue of Microorganisms (GCM) 10K type strain sequencing project: providing services to taxonomists for standard genome sequencing and annotation.</title>
        <authorList>
            <consortium name="The Broad Institute Genomics Platform"/>
            <consortium name="The Broad Institute Genome Sequencing Center for Infectious Disease"/>
            <person name="Wu L."/>
            <person name="Ma J."/>
        </authorList>
    </citation>
    <scope>NUCLEOTIDE SEQUENCE [LARGE SCALE GENOMIC DNA]</scope>
    <source>
        <strain evidence="3">CGMCC 1.12769</strain>
    </source>
</reference>
<protein>
    <recommendedName>
        <fullName evidence="1">Periplasmic copper-binding protein NosD beta helix domain-containing protein</fullName>
    </recommendedName>
</protein>
<dbReference type="SMART" id="SM00710">
    <property type="entry name" value="PbH1"/>
    <property type="match status" value="9"/>
</dbReference>
<accession>A0ABQ1YSR2</accession>
<evidence type="ECO:0000259" key="1">
    <source>
        <dbReference type="Pfam" id="PF05048"/>
    </source>
</evidence>
<organism evidence="2 3">
    <name type="scientific">Paenibacillus segetis</name>
    <dbReference type="NCBI Taxonomy" id="1325360"/>
    <lineage>
        <taxon>Bacteria</taxon>
        <taxon>Bacillati</taxon>
        <taxon>Bacillota</taxon>
        <taxon>Bacilli</taxon>
        <taxon>Bacillales</taxon>
        <taxon>Paenibacillaceae</taxon>
        <taxon>Paenibacillus</taxon>
    </lineage>
</organism>
<feature type="domain" description="Periplasmic copper-binding protein NosD beta helix" evidence="1">
    <location>
        <begin position="205"/>
        <end position="352"/>
    </location>
</feature>
<proteinExistence type="predicted"/>
<evidence type="ECO:0000313" key="3">
    <source>
        <dbReference type="Proteomes" id="UP000659344"/>
    </source>
</evidence>
<gene>
    <name evidence="2" type="ORF">GCM10008013_44780</name>
</gene>
<dbReference type="InterPro" id="IPR011050">
    <property type="entry name" value="Pectin_lyase_fold/virulence"/>
</dbReference>
<dbReference type="InterPro" id="IPR012334">
    <property type="entry name" value="Pectin_lyas_fold"/>
</dbReference>
<sequence>MIIPPGIYRIDPKEALPLSNNVHIQGMGQPILRFDAQTSEHYGYEAFMVSGSNITIDSITIDGNKRLIRGVGIHTGSTDVKIVNTYIQNMSQPDDPQNPLYSAVVSGIMIYGHTERITIERSHITNISAVNREPVARGIMVWSEPGQPIARQIQIIGNTISHITPREDADGIFFDKSPSNSGLSDSLIDHNLFQYTAKRGIKIAMPGVTVSNNHIINSYSGNNHYLFPVTDPLPQDMYSAISIYADHVTVSGNTINGIGSYYSAIEADLGPLKHIVITDNSISGDPNAMVPDTSGIRLGKVTDFLITGNRIKYVDTGILFQDENDISSIPESSVANNILSDVGVGIRLPRESESHPKIR</sequence>
<dbReference type="EMBL" id="BMFT01000005">
    <property type="protein sequence ID" value="GGH37371.1"/>
    <property type="molecule type" value="Genomic_DNA"/>
</dbReference>
<keyword evidence="3" id="KW-1185">Reference proteome</keyword>
<dbReference type="Proteomes" id="UP000659344">
    <property type="component" value="Unassembled WGS sequence"/>
</dbReference>
<name>A0ABQ1YSR2_9BACL</name>
<evidence type="ECO:0000313" key="2">
    <source>
        <dbReference type="EMBL" id="GGH37371.1"/>
    </source>
</evidence>
<dbReference type="InterPro" id="IPR006626">
    <property type="entry name" value="PbH1"/>
</dbReference>